<evidence type="ECO:0000313" key="8">
    <source>
        <dbReference type="Proteomes" id="UP000321685"/>
    </source>
</evidence>
<dbReference type="PANTHER" id="PTHR30055:SF234">
    <property type="entry name" value="HTH-TYPE TRANSCRIPTIONAL REGULATOR BETI"/>
    <property type="match status" value="1"/>
</dbReference>
<organism evidence="7 8">
    <name type="scientific">Pseudonocardia sulfidoxydans NBRC 16205</name>
    <dbReference type="NCBI Taxonomy" id="1223511"/>
    <lineage>
        <taxon>Bacteria</taxon>
        <taxon>Bacillati</taxon>
        <taxon>Actinomycetota</taxon>
        <taxon>Actinomycetes</taxon>
        <taxon>Pseudonocardiales</taxon>
        <taxon>Pseudonocardiaceae</taxon>
        <taxon>Pseudonocardia</taxon>
    </lineage>
</organism>
<accession>A0A511DEV2</accession>
<dbReference type="Pfam" id="PF17932">
    <property type="entry name" value="TetR_C_24"/>
    <property type="match status" value="1"/>
</dbReference>
<dbReference type="InterPro" id="IPR041490">
    <property type="entry name" value="KstR2_TetR_C"/>
</dbReference>
<proteinExistence type="predicted"/>
<feature type="domain" description="HTH tetR-type" evidence="6">
    <location>
        <begin position="38"/>
        <end position="98"/>
    </location>
</feature>
<evidence type="ECO:0000256" key="5">
    <source>
        <dbReference type="SAM" id="MobiDB-lite"/>
    </source>
</evidence>
<evidence type="ECO:0000256" key="1">
    <source>
        <dbReference type="ARBA" id="ARBA00023015"/>
    </source>
</evidence>
<dbReference type="PANTHER" id="PTHR30055">
    <property type="entry name" value="HTH-TYPE TRANSCRIPTIONAL REGULATOR RUTR"/>
    <property type="match status" value="1"/>
</dbReference>
<dbReference type="EMBL" id="BJVJ01000015">
    <property type="protein sequence ID" value="GEL23067.1"/>
    <property type="molecule type" value="Genomic_DNA"/>
</dbReference>
<evidence type="ECO:0000256" key="2">
    <source>
        <dbReference type="ARBA" id="ARBA00023125"/>
    </source>
</evidence>
<gene>
    <name evidence="7" type="ORF">PSU4_20210</name>
</gene>
<comment type="caution">
    <text evidence="7">The sequence shown here is derived from an EMBL/GenBank/DDBJ whole genome shotgun (WGS) entry which is preliminary data.</text>
</comment>
<evidence type="ECO:0000313" key="7">
    <source>
        <dbReference type="EMBL" id="GEL23067.1"/>
    </source>
</evidence>
<dbReference type="GO" id="GO:0003700">
    <property type="term" value="F:DNA-binding transcription factor activity"/>
    <property type="evidence" value="ECO:0007669"/>
    <property type="project" value="TreeGrafter"/>
</dbReference>
<feature type="region of interest" description="Disordered" evidence="5">
    <location>
        <begin position="1"/>
        <end position="26"/>
    </location>
</feature>
<dbReference type="PRINTS" id="PR00455">
    <property type="entry name" value="HTHTETR"/>
</dbReference>
<dbReference type="Proteomes" id="UP000321685">
    <property type="component" value="Unassembled WGS sequence"/>
</dbReference>
<dbReference type="SUPFAM" id="SSF46689">
    <property type="entry name" value="Homeodomain-like"/>
    <property type="match status" value="1"/>
</dbReference>
<evidence type="ECO:0000259" key="6">
    <source>
        <dbReference type="PROSITE" id="PS50977"/>
    </source>
</evidence>
<dbReference type="Gene3D" id="1.10.357.10">
    <property type="entry name" value="Tetracycline Repressor, domain 2"/>
    <property type="match status" value="1"/>
</dbReference>
<name>A0A511DEV2_9PSEU</name>
<dbReference type="AlphaFoldDB" id="A0A511DEV2"/>
<protein>
    <recommendedName>
        <fullName evidence="6">HTH tetR-type domain-containing protein</fullName>
    </recommendedName>
</protein>
<evidence type="ECO:0000256" key="3">
    <source>
        <dbReference type="ARBA" id="ARBA00023163"/>
    </source>
</evidence>
<dbReference type="OrthoDB" id="1669699at2"/>
<sequence>MTRNDDGRKGNDARPADGAAEPRGELNRYTATLGPRALKTRRRLIDSATELFREKGYVATTVSDIARSAGVSLATFYVYFAERSDVVIALLDEVVGDVMRQGVGKWDPRSGRAGLSRVVSSYVESFARHAEFFAIRESVIHAEERMLEQYVQYNRHFQETFARYLEEGVALGLVRSDLDPYGMARAMTLMMERYCYDVFVLGSSGEAPSVTDTAHLLATLWADAIDLAESTVRPRAAAAGQALK</sequence>
<dbReference type="SUPFAM" id="SSF48498">
    <property type="entry name" value="Tetracyclin repressor-like, C-terminal domain"/>
    <property type="match status" value="1"/>
</dbReference>
<dbReference type="InterPro" id="IPR050109">
    <property type="entry name" value="HTH-type_TetR-like_transc_reg"/>
</dbReference>
<dbReference type="RefSeq" id="WP_147105455.1">
    <property type="nucleotide sequence ID" value="NZ_BJVJ01000015.1"/>
</dbReference>
<dbReference type="PROSITE" id="PS50977">
    <property type="entry name" value="HTH_TETR_2"/>
    <property type="match status" value="1"/>
</dbReference>
<keyword evidence="2 4" id="KW-0238">DNA-binding</keyword>
<dbReference type="GO" id="GO:0000976">
    <property type="term" value="F:transcription cis-regulatory region binding"/>
    <property type="evidence" value="ECO:0007669"/>
    <property type="project" value="TreeGrafter"/>
</dbReference>
<reference evidence="7 8" key="1">
    <citation type="submission" date="2019-07" db="EMBL/GenBank/DDBJ databases">
        <title>Whole genome shotgun sequence of Pseudonocardia sulfidoxydans NBRC 16205.</title>
        <authorList>
            <person name="Hosoyama A."/>
            <person name="Uohara A."/>
            <person name="Ohji S."/>
            <person name="Ichikawa N."/>
        </authorList>
    </citation>
    <scope>NUCLEOTIDE SEQUENCE [LARGE SCALE GENOMIC DNA]</scope>
    <source>
        <strain evidence="7 8">NBRC 16205</strain>
    </source>
</reference>
<dbReference type="Gene3D" id="1.10.10.60">
    <property type="entry name" value="Homeodomain-like"/>
    <property type="match status" value="1"/>
</dbReference>
<keyword evidence="8" id="KW-1185">Reference proteome</keyword>
<keyword evidence="3" id="KW-0804">Transcription</keyword>
<keyword evidence="1" id="KW-0805">Transcription regulation</keyword>
<dbReference type="InterPro" id="IPR001647">
    <property type="entry name" value="HTH_TetR"/>
</dbReference>
<feature type="DNA-binding region" description="H-T-H motif" evidence="4">
    <location>
        <begin position="61"/>
        <end position="80"/>
    </location>
</feature>
<dbReference type="Pfam" id="PF00440">
    <property type="entry name" value="TetR_N"/>
    <property type="match status" value="1"/>
</dbReference>
<dbReference type="InterPro" id="IPR036271">
    <property type="entry name" value="Tet_transcr_reg_TetR-rel_C_sf"/>
</dbReference>
<evidence type="ECO:0000256" key="4">
    <source>
        <dbReference type="PROSITE-ProRule" id="PRU00335"/>
    </source>
</evidence>
<dbReference type="InterPro" id="IPR009057">
    <property type="entry name" value="Homeodomain-like_sf"/>
</dbReference>